<accession>A0ABW2LK79</accession>
<evidence type="ECO:0000256" key="2">
    <source>
        <dbReference type="SAM" id="Phobius"/>
    </source>
</evidence>
<keyword evidence="4" id="KW-1185">Reference proteome</keyword>
<keyword evidence="2" id="KW-1133">Transmembrane helix</keyword>
<keyword evidence="2" id="KW-0812">Transmembrane</keyword>
<sequence length="88" mass="9882">MNLFPVLIGLVLGGAIGFGVGYLVFGKRRASSHQQGFGQPQWGQQPSQPQQQWGQPQQWQQPQPPQGFQQQPPQQYPPQQGFGQYPPR</sequence>
<evidence type="ECO:0000313" key="4">
    <source>
        <dbReference type="Proteomes" id="UP001596504"/>
    </source>
</evidence>
<evidence type="ECO:0000313" key="3">
    <source>
        <dbReference type="EMBL" id="MFC7341758.1"/>
    </source>
</evidence>
<feature type="region of interest" description="Disordered" evidence="1">
    <location>
        <begin position="33"/>
        <end position="88"/>
    </location>
</feature>
<comment type="caution">
    <text evidence="3">The sequence shown here is derived from an EMBL/GenBank/DDBJ whole genome shotgun (WGS) entry which is preliminary data.</text>
</comment>
<name>A0ABW2LK79_9PSEU</name>
<dbReference type="RefSeq" id="WP_380666952.1">
    <property type="nucleotide sequence ID" value="NZ_JBHTCJ010000004.1"/>
</dbReference>
<feature type="compositionally biased region" description="Low complexity" evidence="1">
    <location>
        <begin position="34"/>
        <end position="88"/>
    </location>
</feature>
<reference evidence="4" key="1">
    <citation type="journal article" date="2019" name="Int. J. Syst. Evol. Microbiol.">
        <title>The Global Catalogue of Microorganisms (GCM) 10K type strain sequencing project: providing services to taxonomists for standard genome sequencing and annotation.</title>
        <authorList>
            <consortium name="The Broad Institute Genomics Platform"/>
            <consortium name="The Broad Institute Genome Sequencing Center for Infectious Disease"/>
            <person name="Wu L."/>
            <person name="Ma J."/>
        </authorList>
    </citation>
    <scope>NUCLEOTIDE SEQUENCE [LARGE SCALE GENOMIC DNA]</scope>
    <source>
        <strain evidence="4">WLHS5</strain>
    </source>
</reference>
<dbReference type="EMBL" id="JBHTCJ010000004">
    <property type="protein sequence ID" value="MFC7341758.1"/>
    <property type="molecule type" value="Genomic_DNA"/>
</dbReference>
<organism evidence="3 4">
    <name type="scientific">Saccharopolyspora griseoalba</name>
    <dbReference type="NCBI Taxonomy" id="1431848"/>
    <lineage>
        <taxon>Bacteria</taxon>
        <taxon>Bacillati</taxon>
        <taxon>Actinomycetota</taxon>
        <taxon>Actinomycetes</taxon>
        <taxon>Pseudonocardiales</taxon>
        <taxon>Pseudonocardiaceae</taxon>
        <taxon>Saccharopolyspora</taxon>
    </lineage>
</organism>
<evidence type="ECO:0000256" key="1">
    <source>
        <dbReference type="SAM" id="MobiDB-lite"/>
    </source>
</evidence>
<keyword evidence="2" id="KW-0472">Membrane</keyword>
<dbReference type="Proteomes" id="UP001596504">
    <property type="component" value="Unassembled WGS sequence"/>
</dbReference>
<gene>
    <name evidence="3" type="ORF">ACFQRI_10070</name>
</gene>
<feature type="transmembrane region" description="Helical" evidence="2">
    <location>
        <begin position="6"/>
        <end position="25"/>
    </location>
</feature>
<proteinExistence type="predicted"/>
<protein>
    <submittedName>
        <fullName evidence="3">Uncharacterized protein</fullName>
    </submittedName>
</protein>